<reference evidence="2" key="1">
    <citation type="submission" date="2020-01" db="EMBL/GenBank/DDBJ databases">
        <authorList>
            <consortium name="DOE Joint Genome Institute"/>
            <person name="Haridas S."/>
            <person name="Albert R."/>
            <person name="Binder M."/>
            <person name="Bloem J."/>
            <person name="Labutti K."/>
            <person name="Salamov A."/>
            <person name="Andreopoulos B."/>
            <person name="Baker S.E."/>
            <person name="Barry K."/>
            <person name="Bills G."/>
            <person name="Bluhm B.H."/>
            <person name="Cannon C."/>
            <person name="Castanera R."/>
            <person name="Culley D.E."/>
            <person name="Daum C."/>
            <person name="Ezra D."/>
            <person name="Gonzalez J.B."/>
            <person name="Henrissat B."/>
            <person name="Kuo A."/>
            <person name="Liang C."/>
            <person name="Lipzen A."/>
            <person name="Lutzoni F."/>
            <person name="Magnuson J."/>
            <person name="Mondo S."/>
            <person name="Nolan M."/>
            <person name="Ohm R."/>
            <person name="Pangilinan J."/>
            <person name="Park H.-J."/>
            <person name="Ramirez L."/>
            <person name="Alfaro M."/>
            <person name="Sun H."/>
            <person name="Tritt A."/>
            <person name="Yoshinaga Y."/>
            <person name="Zwiers L.-H."/>
            <person name="Turgeon B.G."/>
            <person name="Goodwin S.B."/>
            <person name="Spatafora J.W."/>
            <person name="Crous P.W."/>
            <person name="Grigoriev I.V."/>
        </authorList>
    </citation>
    <scope>NUCLEOTIDE SEQUENCE</scope>
    <source>
        <strain evidence="2">CBS 342.82</strain>
    </source>
</reference>
<evidence type="ECO:0000313" key="2">
    <source>
        <dbReference type="RefSeq" id="XP_033460741.1"/>
    </source>
</evidence>
<keyword evidence="1" id="KW-1185">Reference proteome</keyword>
<reference evidence="2" key="3">
    <citation type="submission" date="2025-08" db="UniProtKB">
        <authorList>
            <consortium name="RefSeq"/>
        </authorList>
    </citation>
    <scope>IDENTIFICATION</scope>
    <source>
        <strain evidence="2">CBS 342.82</strain>
    </source>
</reference>
<sequence>MHCCLAHRQDFRLANSQFNGRVLDLGGGAGWPGTAFSSLAPQTFLLGTYLNFLVCLEVIHMANSNIARIIAQEFGQRSSNIGRGHRLSCVMRPCSHTIASSRVLVAHALWPEGGALRTAVLKLPHFLIVSRCGLPAGAQCVDAETFLVAIVWWTYRRPMLIPPKYAARILSCLVMLATWSRTNTLPIIWGIRDTTMSLRISPPAGRERHDVGTRCAKMRKERQR</sequence>
<reference evidence="2" key="2">
    <citation type="submission" date="2020-04" db="EMBL/GenBank/DDBJ databases">
        <authorList>
            <consortium name="NCBI Genome Project"/>
        </authorList>
    </citation>
    <scope>NUCLEOTIDE SEQUENCE</scope>
    <source>
        <strain evidence="2">CBS 342.82</strain>
    </source>
</reference>
<dbReference type="AlphaFoldDB" id="A0A6J3M6R5"/>
<name>A0A6J3M6R5_9PEZI</name>
<gene>
    <name evidence="2" type="ORF">K489DRAFT_205280</name>
</gene>
<organism evidence="2">
    <name type="scientific">Dissoconium aciculare CBS 342.82</name>
    <dbReference type="NCBI Taxonomy" id="1314786"/>
    <lineage>
        <taxon>Eukaryota</taxon>
        <taxon>Fungi</taxon>
        <taxon>Dikarya</taxon>
        <taxon>Ascomycota</taxon>
        <taxon>Pezizomycotina</taxon>
        <taxon>Dothideomycetes</taxon>
        <taxon>Dothideomycetidae</taxon>
        <taxon>Mycosphaerellales</taxon>
        <taxon>Dissoconiaceae</taxon>
        <taxon>Dissoconium</taxon>
    </lineage>
</organism>
<proteinExistence type="predicted"/>
<accession>A0A6J3M6R5</accession>
<evidence type="ECO:0000313" key="1">
    <source>
        <dbReference type="Proteomes" id="UP000504637"/>
    </source>
</evidence>
<protein>
    <submittedName>
        <fullName evidence="2">Uncharacterized protein</fullName>
    </submittedName>
</protein>
<dbReference type="RefSeq" id="XP_033460741.1">
    <property type="nucleotide sequence ID" value="XM_033599615.1"/>
</dbReference>
<dbReference type="GeneID" id="54357414"/>
<dbReference type="Proteomes" id="UP000504637">
    <property type="component" value="Unplaced"/>
</dbReference>